<dbReference type="Pfam" id="PF00565">
    <property type="entry name" value="SNase"/>
    <property type="match status" value="1"/>
</dbReference>
<dbReference type="PANTHER" id="PTHR12302">
    <property type="entry name" value="EBNA2 BINDING PROTEIN P100"/>
    <property type="match status" value="1"/>
</dbReference>
<dbReference type="EMBL" id="UINC01115408">
    <property type="protein sequence ID" value="SVC86412.1"/>
    <property type="molecule type" value="Genomic_DNA"/>
</dbReference>
<evidence type="ECO:0000259" key="2">
    <source>
        <dbReference type="PROSITE" id="PS50830"/>
    </source>
</evidence>
<name>A0A382QNT7_9ZZZZ</name>
<protein>
    <recommendedName>
        <fullName evidence="2">TNase-like domain-containing protein</fullName>
    </recommendedName>
</protein>
<dbReference type="PROSITE" id="PS50830">
    <property type="entry name" value="TNASE_3"/>
    <property type="match status" value="1"/>
</dbReference>
<reference evidence="3" key="1">
    <citation type="submission" date="2018-05" db="EMBL/GenBank/DDBJ databases">
        <authorList>
            <person name="Lanie J.A."/>
            <person name="Ng W.-L."/>
            <person name="Kazmierczak K.M."/>
            <person name="Andrzejewski T.M."/>
            <person name="Davidsen T.M."/>
            <person name="Wayne K.J."/>
            <person name="Tettelin H."/>
            <person name="Glass J.I."/>
            <person name="Rusch D."/>
            <person name="Podicherti R."/>
            <person name="Tsui H.-C.T."/>
            <person name="Winkler M.E."/>
        </authorList>
    </citation>
    <scope>NUCLEOTIDE SEQUENCE</scope>
</reference>
<feature type="transmembrane region" description="Helical" evidence="1">
    <location>
        <begin position="15"/>
        <end position="35"/>
    </location>
</feature>
<dbReference type="InterPro" id="IPR035437">
    <property type="entry name" value="SNase_OB-fold_sf"/>
</dbReference>
<keyword evidence="1" id="KW-0472">Membrane</keyword>
<organism evidence="3">
    <name type="scientific">marine metagenome</name>
    <dbReference type="NCBI Taxonomy" id="408172"/>
    <lineage>
        <taxon>unclassified sequences</taxon>
        <taxon>metagenomes</taxon>
        <taxon>ecological metagenomes</taxon>
    </lineage>
</organism>
<dbReference type="SMART" id="SM00318">
    <property type="entry name" value="SNc"/>
    <property type="match status" value="1"/>
</dbReference>
<gene>
    <name evidence="3" type="ORF">METZ01_LOCUS339266</name>
</gene>
<dbReference type="Gene3D" id="2.40.50.90">
    <property type="match status" value="1"/>
</dbReference>
<dbReference type="PANTHER" id="PTHR12302:SF26">
    <property type="entry name" value="BLR1266 PROTEIN"/>
    <property type="match status" value="1"/>
</dbReference>
<feature type="domain" description="TNase-like" evidence="2">
    <location>
        <begin position="42"/>
        <end position="157"/>
    </location>
</feature>
<dbReference type="SUPFAM" id="SSF50199">
    <property type="entry name" value="Staphylococcal nuclease"/>
    <property type="match status" value="1"/>
</dbReference>
<accession>A0A382QNT7</accession>
<dbReference type="InterPro" id="IPR016071">
    <property type="entry name" value="Staphylococal_nuclease_OB-fold"/>
</dbReference>
<keyword evidence="1" id="KW-1133">Transmembrane helix</keyword>
<keyword evidence="1" id="KW-0812">Transmembrane</keyword>
<dbReference type="AlphaFoldDB" id="A0A382QNT7"/>
<sequence>MVKAHWFDLFSVNRAYHFIGVLVGSNLMFVTLALADVEGKARVVDGDTIVINEDRIRLHGIDAPEQIQTCLVANIEWQCGVEATEALERMIAEQKVHCLGQKRDRYKRLIAVCYAGLVNLNRQMVSEGWALVYRRYSDDYISEEMEARNSKRGVWEGEFVPPWEWRKIQRSRSK</sequence>
<evidence type="ECO:0000256" key="1">
    <source>
        <dbReference type="SAM" id="Phobius"/>
    </source>
</evidence>
<proteinExistence type="predicted"/>
<evidence type="ECO:0000313" key="3">
    <source>
        <dbReference type="EMBL" id="SVC86412.1"/>
    </source>
</evidence>